<evidence type="ECO:0000259" key="1">
    <source>
        <dbReference type="SMART" id="SM00670"/>
    </source>
</evidence>
<protein>
    <recommendedName>
        <fullName evidence="1">PIN domain-containing protein</fullName>
    </recommendedName>
</protein>
<feature type="domain" description="PIN" evidence="1">
    <location>
        <begin position="111"/>
        <end position="246"/>
    </location>
</feature>
<organism evidence="2 3">
    <name type="scientific">candidate division MSBL1 archaeon SCGC-AAA259M10</name>
    <dbReference type="NCBI Taxonomy" id="1698270"/>
    <lineage>
        <taxon>Archaea</taxon>
        <taxon>Methanobacteriati</taxon>
        <taxon>Methanobacteriota</taxon>
        <taxon>candidate division MSBL1</taxon>
    </lineage>
</organism>
<accession>A0A133UZN1</accession>
<gene>
    <name evidence="2" type="ORF">AKJ40_02720</name>
</gene>
<dbReference type="Pfam" id="PF13638">
    <property type="entry name" value="PIN_4"/>
    <property type="match status" value="1"/>
</dbReference>
<comment type="caution">
    <text evidence="2">The sequence shown here is derived from an EMBL/GenBank/DDBJ whole genome shotgun (WGS) entry which is preliminary data.</text>
</comment>
<sequence length="338" mass="39207">MKKGNESVAQADELQILLNLYDDELTLSYPIFPHFDVLRANVHEDGYDLELISGMDDYKDKADSFGEYSDEMPSFYDLRDCLLSSGVIKHENLEELEKYVNRRVESGVKRVFFCPDTNILYQNFLSSFGKIKLRNVAIPDTVKDELKNKLNSKYGRTELQLMKQHAKCQGNLLDELNNRRKKASRKASYLAMQEYERFSGKTITAQRESTYDSGENDRIIVESLRSYEKNNPVRVTLLTADDSLRDLCRAEDLDHFYLKVPHNFEADSCSHGEFLTLIRNLSLVFGFVKLNSSIIFGEFGGKNRADALKLRFLDKKVYKEFKKHQKICRELNKLGIRK</sequence>
<dbReference type="Gene3D" id="3.40.50.1010">
    <property type="entry name" value="5'-nuclease"/>
    <property type="match status" value="1"/>
</dbReference>
<name>A0A133UZN1_9EURY</name>
<reference evidence="2 3" key="1">
    <citation type="journal article" date="2016" name="Sci. Rep.">
        <title>Metabolic traits of an uncultured archaeal lineage -MSBL1- from brine pools of the Red Sea.</title>
        <authorList>
            <person name="Mwirichia R."/>
            <person name="Alam I."/>
            <person name="Rashid M."/>
            <person name="Vinu M."/>
            <person name="Ba-Alawi W."/>
            <person name="Anthony Kamau A."/>
            <person name="Kamanda Ngugi D."/>
            <person name="Goker M."/>
            <person name="Klenk H.P."/>
            <person name="Bajic V."/>
            <person name="Stingl U."/>
        </authorList>
    </citation>
    <scope>NUCLEOTIDE SEQUENCE [LARGE SCALE GENOMIC DNA]</scope>
    <source>
        <strain evidence="2">SCGC-AAA259M10</strain>
    </source>
</reference>
<dbReference type="Proteomes" id="UP000070341">
    <property type="component" value="Unassembled WGS sequence"/>
</dbReference>
<dbReference type="InterPro" id="IPR002716">
    <property type="entry name" value="PIN_dom"/>
</dbReference>
<keyword evidence="3" id="KW-1185">Reference proteome</keyword>
<dbReference type="AlphaFoldDB" id="A0A133UZN1"/>
<evidence type="ECO:0000313" key="3">
    <source>
        <dbReference type="Proteomes" id="UP000070341"/>
    </source>
</evidence>
<dbReference type="CDD" id="cd18704">
    <property type="entry name" value="PIN_VapC-like"/>
    <property type="match status" value="1"/>
</dbReference>
<dbReference type="SUPFAM" id="SSF88723">
    <property type="entry name" value="PIN domain-like"/>
    <property type="match status" value="1"/>
</dbReference>
<dbReference type="EMBL" id="LHXU01000039">
    <property type="protein sequence ID" value="KXA99627.1"/>
    <property type="molecule type" value="Genomic_DNA"/>
</dbReference>
<evidence type="ECO:0000313" key="2">
    <source>
        <dbReference type="EMBL" id="KXA99627.1"/>
    </source>
</evidence>
<dbReference type="InterPro" id="IPR029060">
    <property type="entry name" value="PIN-like_dom_sf"/>
</dbReference>
<dbReference type="SMART" id="SM00670">
    <property type="entry name" value="PINc"/>
    <property type="match status" value="1"/>
</dbReference>
<proteinExistence type="predicted"/>